<gene>
    <name evidence="1" type="ORF">I7I51_08440</name>
</gene>
<organism evidence="1 2">
    <name type="scientific">Ajellomyces capsulatus</name>
    <name type="common">Darling's disease fungus</name>
    <name type="synonym">Histoplasma capsulatum</name>
    <dbReference type="NCBI Taxonomy" id="5037"/>
    <lineage>
        <taxon>Eukaryota</taxon>
        <taxon>Fungi</taxon>
        <taxon>Dikarya</taxon>
        <taxon>Ascomycota</taxon>
        <taxon>Pezizomycotina</taxon>
        <taxon>Eurotiomycetes</taxon>
        <taxon>Eurotiomycetidae</taxon>
        <taxon>Onygenales</taxon>
        <taxon>Ajellomycetaceae</taxon>
        <taxon>Histoplasma</taxon>
    </lineage>
</organism>
<accession>A0A8A1LXV8</accession>
<dbReference type="VEuPathDB" id="FungiDB:I7I51_08440"/>
<dbReference type="OrthoDB" id="10388574at2759"/>
<dbReference type="AlphaFoldDB" id="A0A8A1LXV8"/>
<evidence type="ECO:0000313" key="1">
    <source>
        <dbReference type="EMBL" id="QSS59008.1"/>
    </source>
</evidence>
<protein>
    <submittedName>
        <fullName evidence="1">Uncharacterized protein</fullName>
    </submittedName>
</protein>
<reference evidence="1" key="1">
    <citation type="submission" date="2021-01" db="EMBL/GenBank/DDBJ databases">
        <title>Chromosome-level genome assembly of a human fungal pathogen reveals clustering of transcriptionally co-regulated genes.</title>
        <authorList>
            <person name="Voorhies M."/>
            <person name="Cohen S."/>
            <person name="Shea T.P."/>
            <person name="Petrus S."/>
            <person name="Munoz J.F."/>
            <person name="Poplawski S."/>
            <person name="Goldman W.E."/>
            <person name="Michael T."/>
            <person name="Cuomo C.A."/>
            <person name="Sil A."/>
            <person name="Beyhan S."/>
        </authorList>
    </citation>
    <scope>NUCLEOTIDE SEQUENCE</scope>
    <source>
        <strain evidence="1">WU24</strain>
    </source>
</reference>
<evidence type="ECO:0000313" key="2">
    <source>
        <dbReference type="Proteomes" id="UP000663671"/>
    </source>
</evidence>
<proteinExistence type="predicted"/>
<name>A0A8A1LXV8_AJECA</name>
<dbReference type="Proteomes" id="UP000663671">
    <property type="component" value="Chromosome 2"/>
</dbReference>
<sequence length="178" mass="19392">MDSQAPTCARRDSPCVIQSVSGMDTDGDSKMTAQLATELNHHQRCGGIEARHGFARDPEISARIPRAWTTGRTASGRWQHDGHQPSPAVTIYFMKPLVGLYRYLANAGSNCVICNNHEQIHHNFPVHLRLHVSIIAPTISLRGPAGGIPRRIAPESGRLAVESAASPVQNSERALFRG</sequence>
<dbReference type="EMBL" id="CP069109">
    <property type="protein sequence ID" value="QSS59008.1"/>
    <property type="molecule type" value="Genomic_DNA"/>
</dbReference>